<protein>
    <submittedName>
        <fullName evidence="1">Uncharacterized protein</fullName>
    </submittedName>
</protein>
<proteinExistence type="predicted"/>
<dbReference type="EnsemblMetazoa" id="GPPI027566-RA">
    <property type="protein sequence ID" value="GPPI027566-PA"/>
    <property type="gene ID" value="GPPI027566"/>
</dbReference>
<dbReference type="Proteomes" id="UP000092460">
    <property type="component" value="Unassembled WGS sequence"/>
</dbReference>
<reference evidence="1" key="2">
    <citation type="submission" date="2020-05" db="UniProtKB">
        <authorList>
            <consortium name="EnsemblMetazoa"/>
        </authorList>
    </citation>
    <scope>IDENTIFICATION</scope>
    <source>
        <strain evidence="1">IAEA</strain>
    </source>
</reference>
<evidence type="ECO:0000313" key="1">
    <source>
        <dbReference type="EnsemblMetazoa" id="GPPI027566-PA"/>
    </source>
</evidence>
<evidence type="ECO:0000313" key="2">
    <source>
        <dbReference type="Proteomes" id="UP000092460"/>
    </source>
</evidence>
<dbReference type="VEuPathDB" id="VectorBase:GPPI027566"/>
<sequence length="103" mass="11641">MIILSQANQSLTSMNDKNLDKGVMLMPENRRESFEGRTVVMSVNRSGLRQGTKIPRTTILSNIGLYDRMAPTWPFTVSKVSYLKSHRKPEELCFGSVENGGEY</sequence>
<dbReference type="EMBL" id="JXJN01012959">
    <property type="status" value="NOT_ANNOTATED_CDS"/>
    <property type="molecule type" value="Genomic_DNA"/>
</dbReference>
<organism evidence="1 2">
    <name type="scientific">Glossina palpalis gambiensis</name>
    <dbReference type="NCBI Taxonomy" id="67801"/>
    <lineage>
        <taxon>Eukaryota</taxon>
        <taxon>Metazoa</taxon>
        <taxon>Ecdysozoa</taxon>
        <taxon>Arthropoda</taxon>
        <taxon>Hexapoda</taxon>
        <taxon>Insecta</taxon>
        <taxon>Pterygota</taxon>
        <taxon>Neoptera</taxon>
        <taxon>Endopterygota</taxon>
        <taxon>Diptera</taxon>
        <taxon>Brachycera</taxon>
        <taxon>Muscomorpha</taxon>
        <taxon>Hippoboscoidea</taxon>
        <taxon>Glossinidae</taxon>
        <taxon>Glossina</taxon>
    </lineage>
</organism>
<accession>A0A1B0BEN1</accession>
<name>A0A1B0BEN1_9MUSC</name>
<dbReference type="AlphaFoldDB" id="A0A1B0BEN1"/>
<reference evidence="2" key="1">
    <citation type="submission" date="2015-01" db="EMBL/GenBank/DDBJ databases">
        <authorList>
            <person name="Aksoy S."/>
            <person name="Warren W."/>
            <person name="Wilson R.K."/>
        </authorList>
    </citation>
    <scope>NUCLEOTIDE SEQUENCE [LARGE SCALE GENOMIC DNA]</scope>
    <source>
        <strain evidence="2">IAEA</strain>
    </source>
</reference>
<keyword evidence="2" id="KW-1185">Reference proteome</keyword>